<accession>A0ACC1B9W6</accession>
<sequence length="54" mass="6226">MQVYKGLDITTNKNSLLEHHITTNKNSLLEHQNILHHFLVKFQEVFQGVHGGES</sequence>
<reference evidence="2" key="1">
    <citation type="journal article" date="2023" name="G3 (Bethesda)">
        <title>Genome assembly and association tests identify interacting loci associated with vigor, precocity, and sex in interspecific pistachio rootstocks.</title>
        <authorList>
            <person name="Palmer W."/>
            <person name="Jacygrad E."/>
            <person name="Sagayaradj S."/>
            <person name="Cavanaugh K."/>
            <person name="Han R."/>
            <person name="Bertier L."/>
            <person name="Beede B."/>
            <person name="Kafkas S."/>
            <person name="Golino D."/>
            <person name="Preece J."/>
            <person name="Michelmore R."/>
        </authorList>
    </citation>
    <scope>NUCLEOTIDE SEQUENCE [LARGE SCALE GENOMIC DNA]</scope>
</reference>
<evidence type="ECO:0000313" key="1">
    <source>
        <dbReference type="EMBL" id="KAJ0095706.1"/>
    </source>
</evidence>
<name>A0ACC1B9W6_9ROSI</name>
<proteinExistence type="predicted"/>
<keyword evidence="2" id="KW-1185">Reference proteome</keyword>
<organism evidence="1 2">
    <name type="scientific">Pistacia atlantica</name>
    <dbReference type="NCBI Taxonomy" id="434234"/>
    <lineage>
        <taxon>Eukaryota</taxon>
        <taxon>Viridiplantae</taxon>
        <taxon>Streptophyta</taxon>
        <taxon>Embryophyta</taxon>
        <taxon>Tracheophyta</taxon>
        <taxon>Spermatophyta</taxon>
        <taxon>Magnoliopsida</taxon>
        <taxon>eudicotyledons</taxon>
        <taxon>Gunneridae</taxon>
        <taxon>Pentapetalae</taxon>
        <taxon>rosids</taxon>
        <taxon>malvids</taxon>
        <taxon>Sapindales</taxon>
        <taxon>Anacardiaceae</taxon>
        <taxon>Pistacia</taxon>
    </lineage>
</organism>
<gene>
    <name evidence="1" type="ORF">Patl1_15014</name>
</gene>
<evidence type="ECO:0000313" key="2">
    <source>
        <dbReference type="Proteomes" id="UP001164250"/>
    </source>
</evidence>
<protein>
    <submittedName>
        <fullName evidence="1">Uncharacterized protein</fullName>
    </submittedName>
</protein>
<dbReference type="Proteomes" id="UP001164250">
    <property type="component" value="Chromosome 6"/>
</dbReference>
<comment type="caution">
    <text evidence="1">The sequence shown here is derived from an EMBL/GenBank/DDBJ whole genome shotgun (WGS) entry which is preliminary data.</text>
</comment>
<dbReference type="EMBL" id="CM047902">
    <property type="protein sequence ID" value="KAJ0095706.1"/>
    <property type="molecule type" value="Genomic_DNA"/>
</dbReference>